<keyword evidence="6" id="KW-0720">Serine protease</keyword>
<protein>
    <recommendedName>
        <fullName evidence="3">prolyl oligopeptidase</fullName>
        <ecNumber evidence="3">3.4.21.26</ecNumber>
    </recommendedName>
    <alternativeName>
        <fullName evidence="8">Proline-specific endopeptidase</fullName>
    </alternativeName>
</protein>
<evidence type="ECO:0000259" key="9">
    <source>
        <dbReference type="Pfam" id="PF00326"/>
    </source>
</evidence>
<evidence type="ECO:0000313" key="11">
    <source>
        <dbReference type="EMBL" id="NIK74832.1"/>
    </source>
</evidence>
<dbReference type="Gene3D" id="3.40.50.1820">
    <property type="entry name" value="alpha/beta hydrolase"/>
    <property type="match status" value="1"/>
</dbReference>
<dbReference type="SUPFAM" id="SSF53474">
    <property type="entry name" value="alpha/beta-Hydrolases"/>
    <property type="match status" value="1"/>
</dbReference>
<evidence type="ECO:0000256" key="6">
    <source>
        <dbReference type="ARBA" id="ARBA00022825"/>
    </source>
</evidence>
<dbReference type="PROSITE" id="PS00708">
    <property type="entry name" value="PRO_ENDOPEP_SER"/>
    <property type="match status" value="1"/>
</dbReference>
<dbReference type="EMBL" id="JAASRN010000008">
    <property type="protein sequence ID" value="NIK74832.1"/>
    <property type="molecule type" value="Genomic_DNA"/>
</dbReference>
<evidence type="ECO:0000259" key="10">
    <source>
        <dbReference type="Pfam" id="PF02897"/>
    </source>
</evidence>
<evidence type="ECO:0000256" key="1">
    <source>
        <dbReference type="ARBA" id="ARBA00001070"/>
    </source>
</evidence>
<accession>A0A846MU24</accession>
<evidence type="ECO:0000256" key="8">
    <source>
        <dbReference type="ARBA" id="ARBA00081187"/>
    </source>
</evidence>
<comment type="catalytic activity">
    <reaction evidence="1">
        <text>Hydrolysis of Pro-|-Xaa &gt;&gt; Ala-|-Xaa in oligopeptides.</text>
        <dbReference type="EC" id="3.4.21.26"/>
    </reaction>
</comment>
<proteinExistence type="inferred from homology"/>
<dbReference type="GO" id="GO:0005829">
    <property type="term" value="C:cytosol"/>
    <property type="evidence" value="ECO:0007669"/>
    <property type="project" value="TreeGrafter"/>
</dbReference>
<name>A0A846MU24_9BACT</name>
<keyword evidence="4" id="KW-0645">Protease</keyword>
<dbReference type="InterPro" id="IPR051167">
    <property type="entry name" value="Prolyl_oligopep/macrocyclase"/>
</dbReference>
<dbReference type="EC" id="3.4.21.26" evidence="3"/>
<feature type="domain" description="Peptidase S9A N-terminal" evidence="10">
    <location>
        <begin position="32"/>
        <end position="430"/>
    </location>
</feature>
<evidence type="ECO:0000256" key="3">
    <source>
        <dbReference type="ARBA" id="ARBA00011897"/>
    </source>
</evidence>
<dbReference type="RefSeq" id="WP_208409685.1">
    <property type="nucleotide sequence ID" value="NZ_JAASRN010000008.1"/>
</dbReference>
<keyword evidence="5 11" id="KW-0378">Hydrolase</keyword>
<sequence length="711" mass="81569">MKKYIYWLGCLFLGACQTQETTQNSMEKLIYPETPTVQQLDNYFGTTVADPYRWLENTDSAAVQAWIAAQNKLTFSYLEKIPFRESIKKRLEEVWNFERMSAPLLKGGYYYYTKNDGLQNQSVIYRREGINGTEEVVLDPNTLSDDGTVAVGNWSISNDGRYFAYSTSAGGSDWQEIKIIDLQTKKTLDDHLRWVKFSGISWYRDGFFYSRYDAPPKGKEYEAKNEYHKVYYHKVGTRQSDDQLVYEDPGRPLQNFYTQTTDDEQYLFIHMPEGTGGNAIWWRPLAQPQAAFKPLINTTEYENSIVGTLNNKILLLTNAGAPKYRLVLVDPRKPEPAQWKTIIPEPKEEVLSSVSHVGGRLIAIFMKDASHRVRVYNINGEFENEIQLPTLGTVSGFDGKEEDKETFFVFNSYLYPPTVYRYDIKTRQVEEFFRPKTTFDSKQYQTREVFYKSKDGTSVHMFLTHKKGLKKDGNNPVYLYGYGGFNISLLPSFDPRILPFLEAGGIYAVANLRGGGEYGEEWHKAGMLENKQNVFDDFIAAAEYLIQEKYTSPKKIAISGRSNGGLLVGACMTQRPDLFQVALPGVGVLDMLRFHKFTIGWAWVNEYGSSEDSTQFQYLIKYSPVHNVKEADYPATLVYTAEYDDRVVPIHSFKFVAALQAHQKGERPILIRIDTKAGHGAGKPVSKLIEEWTDIWAFTFYNLNMTFPTQQ</sequence>
<reference evidence="11 12" key="1">
    <citation type="submission" date="2020-03" db="EMBL/GenBank/DDBJ databases">
        <title>Genomic Encyclopedia of Type Strains, Phase IV (KMG-IV): sequencing the most valuable type-strain genomes for metagenomic binning, comparative biology and taxonomic classification.</title>
        <authorList>
            <person name="Goeker M."/>
        </authorList>
    </citation>
    <scope>NUCLEOTIDE SEQUENCE [LARGE SCALE GENOMIC DNA]</scope>
    <source>
        <strain evidence="11 12">DSM 5718</strain>
    </source>
</reference>
<gene>
    <name evidence="11" type="ORF">FHS56_002365</name>
</gene>
<dbReference type="InterPro" id="IPR001375">
    <property type="entry name" value="Peptidase_S9_cat"/>
</dbReference>
<comment type="similarity">
    <text evidence="2">Belongs to the peptidase S9A family.</text>
</comment>
<dbReference type="Proteomes" id="UP000537126">
    <property type="component" value="Unassembled WGS sequence"/>
</dbReference>
<dbReference type="PRINTS" id="PR00862">
    <property type="entry name" value="PROLIGOPTASE"/>
</dbReference>
<comment type="function">
    <text evidence="7">Cleaves peptide bonds on the C-terminal side of prolyl residues within peptides that are up to approximately 30 amino acids long. Has an absolute requirement for an X-Pro bond in the trans configuration immediately preceding the Pro-Y scissible bond.</text>
</comment>
<dbReference type="PANTHER" id="PTHR42881">
    <property type="entry name" value="PROLYL ENDOPEPTIDASE"/>
    <property type="match status" value="1"/>
</dbReference>
<evidence type="ECO:0000256" key="4">
    <source>
        <dbReference type="ARBA" id="ARBA00022670"/>
    </source>
</evidence>
<feature type="domain" description="Peptidase S9 prolyl oligopeptidase catalytic" evidence="9">
    <location>
        <begin position="492"/>
        <end position="705"/>
    </location>
</feature>
<dbReference type="Pfam" id="PF00326">
    <property type="entry name" value="Peptidase_S9"/>
    <property type="match status" value="1"/>
</dbReference>
<dbReference type="FunFam" id="2.130.10.120:FF:000001">
    <property type="entry name" value="Prolyl endopeptidase"/>
    <property type="match status" value="1"/>
</dbReference>
<dbReference type="AlphaFoldDB" id="A0A846MU24"/>
<dbReference type="GO" id="GO:0070012">
    <property type="term" value="F:oligopeptidase activity"/>
    <property type="evidence" value="ECO:0007669"/>
    <property type="project" value="TreeGrafter"/>
</dbReference>
<dbReference type="FunFam" id="3.40.50.1820:FF:000005">
    <property type="entry name" value="Prolyl endopeptidase"/>
    <property type="match status" value="1"/>
</dbReference>
<dbReference type="InterPro" id="IPR002470">
    <property type="entry name" value="Peptidase_S9A"/>
</dbReference>
<dbReference type="PANTHER" id="PTHR42881:SF2">
    <property type="entry name" value="PROLYL ENDOPEPTIDASE"/>
    <property type="match status" value="1"/>
</dbReference>
<evidence type="ECO:0000313" key="12">
    <source>
        <dbReference type="Proteomes" id="UP000537126"/>
    </source>
</evidence>
<dbReference type="GO" id="GO:0004252">
    <property type="term" value="F:serine-type endopeptidase activity"/>
    <property type="evidence" value="ECO:0007669"/>
    <property type="project" value="UniProtKB-EC"/>
</dbReference>
<keyword evidence="12" id="KW-1185">Reference proteome</keyword>
<dbReference type="Gene3D" id="2.130.10.120">
    <property type="entry name" value="Prolyl oligopeptidase, N-terminal domain"/>
    <property type="match status" value="1"/>
</dbReference>
<dbReference type="PROSITE" id="PS51257">
    <property type="entry name" value="PROKAR_LIPOPROTEIN"/>
    <property type="match status" value="1"/>
</dbReference>
<dbReference type="Pfam" id="PF02897">
    <property type="entry name" value="Peptidase_S9_N"/>
    <property type="match status" value="1"/>
</dbReference>
<dbReference type="GO" id="GO:0006508">
    <property type="term" value="P:proteolysis"/>
    <property type="evidence" value="ECO:0007669"/>
    <property type="project" value="UniProtKB-KW"/>
</dbReference>
<evidence type="ECO:0000256" key="2">
    <source>
        <dbReference type="ARBA" id="ARBA00005228"/>
    </source>
</evidence>
<dbReference type="InterPro" id="IPR002471">
    <property type="entry name" value="Pept_S9_AS"/>
</dbReference>
<comment type="caution">
    <text evidence="11">The sequence shown here is derived from an EMBL/GenBank/DDBJ whole genome shotgun (WGS) entry which is preliminary data.</text>
</comment>
<dbReference type="InterPro" id="IPR023302">
    <property type="entry name" value="Pept_S9A_N"/>
</dbReference>
<evidence type="ECO:0000256" key="5">
    <source>
        <dbReference type="ARBA" id="ARBA00022801"/>
    </source>
</evidence>
<evidence type="ECO:0000256" key="7">
    <source>
        <dbReference type="ARBA" id="ARBA00060121"/>
    </source>
</evidence>
<dbReference type="InterPro" id="IPR029058">
    <property type="entry name" value="AB_hydrolase_fold"/>
</dbReference>
<dbReference type="SUPFAM" id="SSF50993">
    <property type="entry name" value="Peptidase/esterase 'gauge' domain"/>
    <property type="match status" value="1"/>
</dbReference>
<organism evidence="11 12">
    <name type="scientific">Thermonema lapsum</name>
    <dbReference type="NCBI Taxonomy" id="28195"/>
    <lineage>
        <taxon>Bacteria</taxon>
        <taxon>Pseudomonadati</taxon>
        <taxon>Bacteroidota</taxon>
        <taxon>Cytophagia</taxon>
        <taxon>Cytophagales</taxon>
        <taxon>Thermonemataceae</taxon>
        <taxon>Thermonema</taxon>
    </lineage>
</organism>